<dbReference type="WBParaSite" id="HPLM_0000767701-mRNA-1">
    <property type="protein sequence ID" value="HPLM_0000767701-mRNA-1"/>
    <property type="gene ID" value="HPLM_0000767701"/>
</dbReference>
<accession>A0A0N4WB69</accession>
<name>A0A0N4WB69_HAEPC</name>
<organism evidence="1">
    <name type="scientific">Haemonchus placei</name>
    <name type="common">Barber's pole worm</name>
    <dbReference type="NCBI Taxonomy" id="6290"/>
    <lineage>
        <taxon>Eukaryota</taxon>
        <taxon>Metazoa</taxon>
        <taxon>Ecdysozoa</taxon>
        <taxon>Nematoda</taxon>
        <taxon>Chromadorea</taxon>
        <taxon>Rhabditida</taxon>
        <taxon>Rhabditina</taxon>
        <taxon>Rhabditomorpha</taxon>
        <taxon>Strongyloidea</taxon>
        <taxon>Trichostrongylidae</taxon>
        <taxon>Haemonchus</taxon>
    </lineage>
</organism>
<dbReference type="AlphaFoldDB" id="A0A0N4WB69"/>
<reference evidence="1" key="1">
    <citation type="submission" date="2017-02" db="UniProtKB">
        <authorList>
            <consortium name="WormBaseParasite"/>
        </authorList>
    </citation>
    <scope>IDENTIFICATION</scope>
</reference>
<sequence>MTDGQEEQSSGLPDLHDLRVGLLRDGGDVLVGHVKQLRQQLNDSSHRHLRRILNLPWMAIAKDRSEWFVAGART</sequence>
<proteinExistence type="predicted"/>
<protein>
    <submittedName>
        <fullName evidence="1">Transposase</fullName>
    </submittedName>
</protein>
<evidence type="ECO:0000313" key="1">
    <source>
        <dbReference type="WBParaSite" id="HPLM_0000767701-mRNA-1"/>
    </source>
</evidence>